<accession>A0ABV7G8P9</accession>
<dbReference type="Pfam" id="PF07362">
    <property type="entry name" value="CcdA"/>
    <property type="match status" value="1"/>
</dbReference>
<name>A0ABV7G8P9_9PROT</name>
<gene>
    <name evidence="2" type="ORF">ACFOD4_20250</name>
</gene>
<dbReference type="RefSeq" id="WP_379599416.1">
    <property type="nucleotide sequence ID" value="NZ_JBHRTN010000026.1"/>
</dbReference>
<organism evidence="2 3">
    <name type="scientific">Teichococcus globiformis</name>
    <dbReference type="NCBI Taxonomy" id="2307229"/>
    <lineage>
        <taxon>Bacteria</taxon>
        <taxon>Pseudomonadati</taxon>
        <taxon>Pseudomonadota</taxon>
        <taxon>Alphaproteobacteria</taxon>
        <taxon>Acetobacterales</taxon>
        <taxon>Roseomonadaceae</taxon>
        <taxon>Roseomonas</taxon>
    </lineage>
</organism>
<dbReference type="InterPro" id="IPR009956">
    <property type="entry name" value="Post-segregation_anti-tox_CcdA"/>
</dbReference>
<dbReference type="EMBL" id="JBHRTN010000026">
    <property type="protein sequence ID" value="MFC3127402.1"/>
    <property type="molecule type" value="Genomic_DNA"/>
</dbReference>
<dbReference type="Proteomes" id="UP001595593">
    <property type="component" value="Unassembled WGS sequence"/>
</dbReference>
<keyword evidence="1" id="KW-1277">Toxin-antitoxin system</keyword>
<evidence type="ECO:0000256" key="1">
    <source>
        <dbReference type="ARBA" id="ARBA00022649"/>
    </source>
</evidence>
<keyword evidence="3" id="KW-1185">Reference proteome</keyword>
<evidence type="ECO:0000313" key="2">
    <source>
        <dbReference type="EMBL" id="MFC3127402.1"/>
    </source>
</evidence>
<proteinExistence type="predicted"/>
<sequence>MPRPDLLAPATGRRATNVTLPDALLREARAMDINLSQACERGLAAAVAERRREQWLARNRGAMDAWNSHVEEQGLPLAAYRQF</sequence>
<protein>
    <submittedName>
        <fullName evidence="2">Type II toxin-antitoxin system CcdA family antitoxin</fullName>
    </submittedName>
</protein>
<reference evidence="3" key="1">
    <citation type="journal article" date="2019" name="Int. J. Syst. Evol. Microbiol.">
        <title>The Global Catalogue of Microorganisms (GCM) 10K type strain sequencing project: providing services to taxonomists for standard genome sequencing and annotation.</title>
        <authorList>
            <consortium name="The Broad Institute Genomics Platform"/>
            <consortium name="The Broad Institute Genome Sequencing Center for Infectious Disease"/>
            <person name="Wu L."/>
            <person name="Ma J."/>
        </authorList>
    </citation>
    <scope>NUCLEOTIDE SEQUENCE [LARGE SCALE GENOMIC DNA]</scope>
    <source>
        <strain evidence="3">KCTC 52094</strain>
    </source>
</reference>
<evidence type="ECO:0000313" key="3">
    <source>
        <dbReference type="Proteomes" id="UP001595593"/>
    </source>
</evidence>
<comment type="caution">
    <text evidence="2">The sequence shown here is derived from an EMBL/GenBank/DDBJ whole genome shotgun (WGS) entry which is preliminary data.</text>
</comment>